<dbReference type="InterPro" id="IPR034690">
    <property type="entry name" value="Endolysin_T4_type"/>
</dbReference>
<dbReference type="HAMAP" id="MF_04110">
    <property type="entry name" value="ENDOLYSIN_T4"/>
    <property type="match status" value="1"/>
</dbReference>
<evidence type="ECO:0000313" key="9">
    <source>
        <dbReference type="Proteomes" id="UP000471435"/>
    </source>
</evidence>
<dbReference type="InterPro" id="IPR023347">
    <property type="entry name" value="Lysozyme_dom_sf"/>
</dbReference>
<organism evidence="8 9">
    <name type="scientific">Pontixanthobacter luteolus</name>
    <dbReference type="NCBI Taxonomy" id="295089"/>
    <lineage>
        <taxon>Bacteria</taxon>
        <taxon>Pseudomonadati</taxon>
        <taxon>Pseudomonadota</taxon>
        <taxon>Alphaproteobacteria</taxon>
        <taxon>Sphingomonadales</taxon>
        <taxon>Erythrobacteraceae</taxon>
        <taxon>Pontixanthobacter</taxon>
    </lineage>
</organism>
<sequence length="198" mass="21470">MNHKPIFDAVRSIAGRKFKRNEITKLDRAIECAAGQIASCHPSPTTEIGPEGIALIKSFEGCARQRTDGLVEAYPDPGTGSAPWTIGWGATGAGIGPQTVWTRQKCDQRLQSDLVRYAQDVARELGSSPTSQTQFDALVSFHYNTGAIGRATLTQLHKQGAFSEAQAEFARWNRAGGLILKGLVRRRAAEARLYAQGT</sequence>
<dbReference type="GO" id="GO:0031640">
    <property type="term" value="P:killing of cells of another organism"/>
    <property type="evidence" value="ECO:0007669"/>
    <property type="project" value="UniProtKB-KW"/>
</dbReference>
<dbReference type="Proteomes" id="UP000471435">
    <property type="component" value="Unassembled WGS sequence"/>
</dbReference>
<keyword evidence="2 7" id="KW-0929">Antimicrobial</keyword>
<dbReference type="GO" id="GO:0003796">
    <property type="term" value="F:lysozyme activity"/>
    <property type="evidence" value="ECO:0007669"/>
    <property type="project" value="UniProtKB-EC"/>
</dbReference>
<keyword evidence="5" id="KW-1035">Host cytoplasm</keyword>
<evidence type="ECO:0000256" key="6">
    <source>
        <dbReference type="ARBA" id="ARBA00023295"/>
    </source>
</evidence>
<dbReference type="GO" id="GO:0042742">
    <property type="term" value="P:defense response to bacterium"/>
    <property type="evidence" value="ECO:0007669"/>
    <property type="project" value="UniProtKB-KW"/>
</dbReference>
<evidence type="ECO:0000256" key="7">
    <source>
        <dbReference type="RuleBase" id="RU003788"/>
    </source>
</evidence>
<accession>A0A6I4UZ93</accession>
<evidence type="ECO:0000256" key="3">
    <source>
        <dbReference type="ARBA" id="ARBA00022638"/>
    </source>
</evidence>
<dbReference type="PANTHER" id="PTHR38107:SF3">
    <property type="entry name" value="LYSOZYME RRRD-RELATED"/>
    <property type="match status" value="1"/>
</dbReference>
<name>A0A6I4UZ93_9SPHN</name>
<dbReference type="GO" id="GO:0009253">
    <property type="term" value="P:peptidoglycan catabolic process"/>
    <property type="evidence" value="ECO:0007669"/>
    <property type="project" value="InterPro"/>
</dbReference>
<dbReference type="InterPro" id="IPR002196">
    <property type="entry name" value="Glyco_hydro_24"/>
</dbReference>
<evidence type="ECO:0000256" key="2">
    <source>
        <dbReference type="ARBA" id="ARBA00022529"/>
    </source>
</evidence>
<keyword evidence="4 7" id="KW-0378">Hydrolase</keyword>
<dbReference type="GO" id="GO:0016998">
    <property type="term" value="P:cell wall macromolecule catabolic process"/>
    <property type="evidence" value="ECO:0007669"/>
    <property type="project" value="InterPro"/>
</dbReference>
<protein>
    <recommendedName>
        <fullName evidence="7">Lysozyme</fullName>
        <ecNumber evidence="7">3.2.1.17</ecNumber>
    </recommendedName>
</protein>
<dbReference type="AlphaFoldDB" id="A0A6I4UZ93"/>
<evidence type="ECO:0000256" key="4">
    <source>
        <dbReference type="ARBA" id="ARBA00022801"/>
    </source>
</evidence>
<comment type="caution">
    <text evidence="8">The sequence shown here is derived from an EMBL/GenBank/DDBJ whole genome shotgun (WGS) entry which is preliminary data.</text>
</comment>
<dbReference type="Pfam" id="PF00959">
    <property type="entry name" value="Phage_lysozyme"/>
    <property type="match status" value="1"/>
</dbReference>
<keyword evidence="3 7" id="KW-0081">Bacteriolytic enzyme</keyword>
<dbReference type="InterPro" id="IPR033907">
    <property type="entry name" value="Endolysin_autolysin"/>
</dbReference>
<dbReference type="OrthoDB" id="5327667at2"/>
<dbReference type="EC" id="3.2.1.17" evidence="7"/>
<dbReference type="InterPro" id="IPR051018">
    <property type="entry name" value="Bacteriophage_GH24"/>
</dbReference>
<proteinExistence type="inferred from homology"/>
<keyword evidence="6 7" id="KW-0326">Glycosidase</keyword>
<keyword evidence="9" id="KW-1185">Reference proteome</keyword>
<evidence type="ECO:0000313" key="8">
    <source>
        <dbReference type="EMBL" id="MXP47227.1"/>
    </source>
</evidence>
<dbReference type="SUPFAM" id="SSF53955">
    <property type="entry name" value="Lysozyme-like"/>
    <property type="match status" value="1"/>
</dbReference>
<dbReference type="CDD" id="cd00737">
    <property type="entry name" value="lyz_endolysin_autolysin"/>
    <property type="match status" value="1"/>
</dbReference>
<dbReference type="PANTHER" id="PTHR38107">
    <property type="match status" value="1"/>
</dbReference>
<gene>
    <name evidence="8" type="ORF">GRI43_07465</name>
</gene>
<evidence type="ECO:0000256" key="1">
    <source>
        <dbReference type="ARBA" id="ARBA00000632"/>
    </source>
</evidence>
<dbReference type="RefSeq" id="WP_160730373.1">
    <property type="nucleotide sequence ID" value="NZ_WTYP01000001.1"/>
</dbReference>
<comment type="similarity">
    <text evidence="7">Belongs to the glycosyl hydrolase 24 family.</text>
</comment>
<comment type="catalytic activity">
    <reaction evidence="1 7">
        <text>Hydrolysis of (1-&gt;4)-beta-linkages between N-acetylmuramic acid and N-acetyl-D-glucosamine residues in a peptidoglycan and between N-acetyl-D-glucosamine residues in chitodextrins.</text>
        <dbReference type="EC" id="3.2.1.17"/>
    </reaction>
</comment>
<reference evidence="8 9" key="1">
    <citation type="submission" date="2019-12" db="EMBL/GenBank/DDBJ databases">
        <title>Genomic-based taxomic classification of the family Erythrobacteraceae.</title>
        <authorList>
            <person name="Xu L."/>
        </authorList>
    </citation>
    <scope>NUCLEOTIDE SEQUENCE [LARGE SCALE GENOMIC DNA]</scope>
    <source>
        <strain evidence="8 9">SW-109</strain>
    </source>
</reference>
<dbReference type="Gene3D" id="1.10.530.40">
    <property type="match status" value="1"/>
</dbReference>
<evidence type="ECO:0000256" key="5">
    <source>
        <dbReference type="ARBA" id="ARBA00023200"/>
    </source>
</evidence>
<dbReference type="EMBL" id="WTYP01000001">
    <property type="protein sequence ID" value="MXP47227.1"/>
    <property type="molecule type" value="Genomic_DNA"/>
</dbReference>
<dbReference type="InterPro" id="IPR023346">
    <property type="entry name" value="Lysozyme-like_dom_sf"/>
</dbReference>